<accession>A0A918SD62</accession>
<evidence type="ECO:0000256" key="5">
    <source>
        <dbReference type="ARBA" id="ARBA00022989"/>
    </source>
</evidence>
<dbReference type="PANTHER" id="PTHR43005">
    <property type="entry name" value="BLR7065 PROTEIN"/>
    <property type="match status" value="1"/>
</dbReference>
<evidence type="ECO:0000313" key="10">
    <source>
        <dbReference type="Proteomes" id="UP000646579"/>
    </source>
</evidence>
<dbReference type="CDD" id="cd06261">
    <property type="entry name" value="TM_PBP2"/>
    <property type="match status" value="1"/>
</dbReference>
<dbReference type="EMBL" id="BMZE01000003">
    <property type="protein sequence ID" value="GHA32991.1"/>
    <property type="molecule type" value="Genomic_DNA"/>
</dbReference>
<reference evidence="9" key="1">
    <citation type="journal article" date="2014" name="Int. J. Syst. Evol. Microbiol.">
        <title>Complete genome sequence of Corynebacterium casei LMG S-19264T (=DSM 44701T), isolated from a smear-ripened cheese.</title>
        <authorList>
            <consortium name="US DOE Joint Genome Institute (JGI-PGF)"/>
            <person name="Walter F."/>
            <person name="Albersmeier A."/>
            <person name="Kalinowski J."/>
            <person name="Ruckert C."/>
        </authorList>
    </citation>
    <scope>NUCLEOTIDE SEQUENCE</scope>
    <source>
        <strain evidence="9">KCTC 32437</strain>
    </source>
</reference>
<reference evidence="9" key="2">
    <citation type="submission" date="2020-09" db="EMBL/GenBank/DDBJ databases">
        <authorList>
            <person name="Sun Q."/>
            <person name="Kim S."/>
        </authorList>
    </citation>
    <scope>NUCLEOTIDE SEQUENCE</scope>
    <source>
        <strain evidence="9">KCTC 32437</strain>
    </source>
</reference>
<keyword evidence="2 7" id="KW-0813">Transport</keyword>
<feature type="transmembrane region" description="Helical" evidence="7">
    <location>
        <begin position="21"/>
        <end position="41"/>
    </location>
</feature>
<evidence type="ECO:0000256" key="2">
    <source>
        <dbReference type="ARBA" id="ARBA00022448"/>
    </source>
</evidence>
<dbReference type="InterPro" id="IPR035906">
    <property type="entry name" value="MetI-like_sf"/>
</dbReference>
<feature type="domain" description="ABC transmembrane type-1" evidence="8">
    <location>
        <begin position="81"/>
        <end position="298"/>
    </location>
</feature>
<dbReference type="Pfam" id="PF00528">
    <property type="entry name" value="BPD_transp_1"/>
    <property type="match status" value="1"/>
</dbReference>
<dbReference type="SUPFAM" id="SSF161098">
    <property type="entry name" value="MetI-like"/>
    <property type="match status" value="1"/>
</dbReference>
<dbReference type="GO" id="GO:0055085">
    <property type="term" value="P:transmembrane transport"/>
    <property type="evidence" value="ECO:0007669"/>
    <property type="project" value="InterPro"/>
</dbReference>
<evidence type="ECO:0000313" key="9">
    <source>
        <dbReference type="EMBL" id="GHA32991.1"/>
    </source>
</evidence>
<dbReference type="InterPro" id="IPR000515">
    <property type="entry name" value="MetI-like"/>
</dbReference>
<organism evidence="9 10">
    <name type="scientific">Devosia pacifica</name>
    <dbReference type="NCBI Taxonomy" id="1335967"/>
    <lineage>
        <taxon>Bacteria</taxon>
        <taxon>Pseudomonadati</taxon>
        <taxon>Pseudomonadota</taxon>
        <taxon>Alphaproteobacteria</taxon>
        <taxon>Hyphomicrobiales</taxon>
        <taxon>Devosiaceae</taxon>
        <taxon>Devosia</taxon>
    </lineage>
</organism>
<feature type="transmembrane region" description="Helical" evidence="7">
    <location>
        <begin position="118"/>
        <end position="142"/>
    </location>
</feature>
<dbReference type="Proteomes" id="UP000646579">
    <property type="component" value="Unassembled WGS sequence"/>
</dbReference>
<keyword evidence="6 7" id="KW-0472">Membrane</keyword>
<evidence type="ECO:0000256" key="1">
    <source>
        <dbReference type="ARBA" id="ARBA00004651"/>
    </source>
</evidence>
<dbReference type="Gene3D" id="1.10.3720.10">
    <property type="entry name" value="MetI-like"/>
    <property type="match status" value="1"/>
</dbReference>
<dbReference type="PANTHER" id="PTHR43005:SF1">
    <property type="entry name" value="SPERMIDINE_PUTRESCINE TRANSPORT SYSTEM PERMEASE PROTEIN"/>
    <property type="match status" value="1"/>
</dbReference>
<protein>
    <submittedName>
        <fullName evidence="9">Sugar ABC transporter permease</fullName>
    </submittedName>
</protein>
<evidence type="ECO:0000259" key="8">
    <source>
        <dbReference type="PROSITE" id="PS50928"/>
    </source>
</evidence>
<keyword evidence="4 7" id="KW-0812">Transmembrane</keyword>
<evidence type="ECO:0000256" key="7">
    <source>
        <dbReference type="RuleBase" id="RU363032"/>
    </source>
</evidence>
<dbReference type="GO" id="GO:0005886">
    <property type="term" value="C:plasma membrane"/>
    <property type="evidence" value="ECO:0007669"/>
    <property type="project" value="UniProtKB-SubCell"/>
</dbReference>
<feature type="transmembrane region" description="Helical" evidence="7">
    <location>
        <begin position="282"/>
        <end position="301"/>
    </location>
</feature>
<feature type="transmembrane region" description="Helical" evidence="7">
    <location>
        <begin position="173"/>
        <end position="196"/>
    </location>
</feature>
<evidence type="ECO:0000256" key="4">
    <source>
        <dbReference type="ARBA" id="ARBA00022692"/>
    </source>
</evidence>
<comment type="subcellular location">
    <subcellularLocation>
        <location evidence="1 7">Cell membrane</location>
        <topology evidence="1 7">Multi-pass membrane protein</topology>
    </subcellularLocation>
</comment>
<gene>
    <name evidence="9" type="ORF">GCM10007989_31390</name>
</gene>
<name>A0A918SD62_9HYPH</name>
<dbReference type="RefSeq" id="WP_189426653.1">
    <property type="nucleotide sequence ID" value="NZ_BMZE01000003.1"/>
</dbReference>
<proteinExistence type="inferred from homology"/>
<evidence type="ECO:0000256" key="6">
    <source>
        <dbReference type="ARBA" id="ARBA00023136"/>
    </source>
</evidence>
<dbReference type="PROSITE" id="PS50928">
    <property type="entry name" value="ABC_TM1"/>
    <property type="match status" value="1"/>
</dbReference>
<comment type="similarity">
    <text evidence="7">Belongs to the binding-protein-dependent transport system permease family.</text>
</comment>
<sequence length="307" mass="33018">MPKPIAQALSRRTATTPEASSIPYWAWLLPVMLVIGAFYIYPIIDALRLAFTDATLTGGAESYTVRSLQRVLSNPALPTILSNTAIFTAASVVGQQLLGLSVALLVVRGERHHLPGMLVLRTIVLAAWVVPGIANGVIWSMLFSESPFGAINGVLRLLELPTVAWLSNPANAMLSAIIANVWQGTAFSMIVLYAALKSVDPSLYEAAAVDGAPAWERFWFITLPQLKAAILVNSILITIQTLNTFDAILALTGGGPGRATEVLSLFAYNTVFYQFDLAGGSALSILLLLISLVLAALYMLFMPKRDM</sequence>
<evidence type="ECO:0000256" key="3">
    <source>
        <dbReference type="ARBA" id="ARBA00022475"/>
    </source>
</evidence>
<feature type="transmembrane region" description="Helical" evidence="7">
    <location>
        <begin position="85"/>
        <end position="106"/>
    </location>
</feature>
<dbReference type="AlphaFoldDB" id="A0A918SD62"/>
<keyword evidence="5 7" id="KW-1133">Transmembrane helix</keyword>
<comment type="caution">
    <text evidence="9">The sequence shown here is derived from an EMBL/GenBank/DDBJ whole genome shotgun (WGS) entry which is preliminary data.</text>
</comment>
<keyword evidence="3" id="KW-1003">Cell membrane</keyword>
<keyword evidence="10" id="KW-1185">Reference proteome</keyword>